<feature type="domain" description="HD-GYP" evidence="2">
    <location>
        <begin position="822"/>
        <end position="1035"/>
    </location>
</feature>
<sequence length="1052" mass="119004">MKAEKKFRFSIRLTVVSVFILATLFTVAIAVSLQYYFSRAMAIDGALSRHQLTAAGASDFLAAIDDKAVQTTQILTKFPGLVVDGWVNPDANALFAEVMRANPIYYAIYIGFADGDFYELVNLDTNPLIRGQLRASADDRWVAITVSGAGERRMRRFDYLDENFKLRITRRERSEFDASQRPWFINASSEVYKTQPYLFQQLQTPGQTYSAAIPSTKAVLAVDITLSSLSTYLKRQPLSSDGEIYLYRGNGEIIASNQESGSEVVSPTVEPLALNERQKSYLAGLGKLRISNEMNWPPIDYAVAGEPKGYAVDLIRLLAEMTGIEVEFVNGYRWPDLVDMFRKRDLDILQPVFAGAENKDLGLFSRPILTLPYAVATRQGVAEIRRLDQLGGKTLAIPQGWSAIDAIVKHYPDISILETASTRQALAAVASGQAYAALDSAAILRNTAEQFFINGLRFHETLEPSKLPLPNELHFVLHKEHAELMTILNAALQALGPERRQALAAKWFGGQDTEPADQDMATVPYPQLLDWLGQHESLNRLRQTEIDGRDYFVFITSLGGVGIDKEYFAALIPTDDVLAESLDKVKMSLLITSAVLLLLLPVSWLFASPIVRPIRRLAVENEKIKHRKYDEVVLTDSVIIEIHELVTSIREMALAIKQHEHELKELMESIIRLIAQAIDDKSPYTAGHCARVPELALMLAKAAERSDHGPFRDFCFRSAEELREYRIAAWLHDCGKITTPEHVVDKATKLETIYNRIHEIRMRFEVLWRDAEIDCLKQTVNAPEQTQRLFAELERKRAQLTDDFAFIARCNIGGEHLAEADTARLQTLAQISWQRHFDDRLGLSPTELERFDSEPPSLPATEQLLSDKPEHIIKRYRDVDYAPELGIRMEIPEQLYNLGELYNLSVSQGTLTAEDRFKINEHMISTIKMLESVPFPKELARVPKYASTHHETLIGTGYPRKLTAADLSIPERILVVADIFEALTAADRPYKEPKPVSEAIAILYRMVQEQHVDREVFELFLSSGVYLDYAKRYLKPDQIDRVDIDRYLRRAT</sequence>
<dbReference type="Proteomes" id="UP001225378">
    <property type="component" value="Chromosome"/>
</dbReference>
<dbReference type="Pfam" id="PF00497">
    <property type="entry name" value="SBP_bac_3"/>
    <property type="match status" value="1"/>
</dbReference>
<dbReference type="InterPro" id="IPR003607">
    <property type="entry name" value="HD/PDEase_dom"/>
</dbReference>
<keyword evidence="1" id="KW-0175">Coiled coil</keyword>
<dbReference type="PANTHER" id="PTHR43155">
    <property type="entry name" value="CYCLIC DI-GMP PHOSPHODIESTERASE PA4108-RELATED"/>
    <property type="match status" value="1"/>
</dbReference>
<dbReference type="SUPFAM" id="SSF103190">
    <property type="entry name" value="Sensory domain-like"/>
    <property type="match status" value="1"/>
</dbReference>
<dbReference type="RefSeq" id="WP_349432231.1">
    <property type="nucleotide sequence ID" value="NZ_CP157743.1"/>
</dbReference>
<gene>
    <name evidence="3" type="ORF">Q9L42_005600</name>
</gene>
<dbReference type="Gene3D" id="3.40.190.10">
    <property type="entry name" value="Periplasmic binding protein-like II"/>
    <property type="match status" value="2"/>
</dbReference>
<dbReference type="PROSITE" id="PS51832">
    <property type="entry name" value="HD_GYP"/>
    <property type="match status" value="1"/>
</dbReference>
<dbReference type="InterPro" id="IPR001638">
    <property type="entry name" value="Solute-binding_3/MltF_N"/>
</dbReference>
<dbReference type="SUPFAM" id="SSF53850">
    <property type="entry name" value="Periplasmic binding protein-like II"/>
    <property type="match status" value="1"/>
</dbReference>
<dbReference type="AlphaFoldDB" id="A0AAU7NX85"/>
<dbReference type="InterPro" id="IPR037522">
    <property type="entry name" value="HD_GYP_dom"/>
</dbReference>
<evidence type="ECO:0000313" key="4">
    <source>
        <dbReference type="Proteomes" id="UP001225378"/>
    </source>
</evidence>
<dbReference type="SMART" id="SM00062">
    <property type="entry name" value="PBPb"/>
    <property type="match status" value="1"/>
</dbReference>
<proteinExistence type="predicted"/>
<organism evidence="3 4">
    <name type="scientific">Methylomarinum roseum</name>
    <dbReference type="NCBI Taxonomy" id="3067653"/>
    <lineage>
        <taxon>Bacteria</taxon>
        <taxon>Pseudomonadati</taxon>
        <taxon>Pseudomonadota</taxon>
        <taxon>Gammaproteobacteria</taxon>
        <taxon>Methylococcales</taxon>
        <taxon>Methylococcaceae</taxon>
        <taxon>Methylomarinum</taxon>
    </lineage>
</organism>
<dbReference type="Gene3D" id="1.10.3210.10">
    <property type="entry name" value="Hypothetical protein af1432"/>
    <property type="match status" value="2"/>
</dbReference>
<dbReference type="EMBL" id="CP157743">
    <property type="protein sequence ID" value="XBS21598.1"/>
    <property type="molecule type" value="Genomic_DNA"/>
</dbReference>
<dbReference type="CDD" id="cd01007">
    <property type="entry name" value="PBP2_BvgS_HisK_like"/>
    <property type="match status" value="1"/>
</dbReference>
<dbReference type="SMART" id="SM00471">
    <property type="entry name" value="HDc"/>
    <property type="match status" value="1"/>
</dbReference>
<feature type="coiled-coil region" evidence="1">
    <location>
        <begin position="649"/>
        <end position="676"/>
    </location>
</feature>
<dbReference type="CDD" id="cd00077">
    <property type="entry name" value="HDc"/>
    <property type="match status" value="1"/>
</dbReference>
<protein>
    <submittedName>
        <fullName evidence="3">HD domain-containing phosphohydrolase</fullName>
    </submittedName>
</protein>
<evidence type="ECO:0000259" key="2">
    <source>
        <dbReference type="PROSITE" id="PS51832"/>
    </source>
</evidence>
<keyword evidence="4" id="KW-1185">Reference proteome</keyword>
<dbReference type="InterPro" id="IPR029151">
    <property type="entry name" value="Sensor-like_sf"/>
</dbReference>
<evidence type="ECO:0000256" key="1">
    <source>
        <dbReference type="SAM" id="Coils"/>
    </source>
</evidence>
<dbReference type="GO" id="GO:0008081">
    <property type="term" value="F:phosphoric diester hydrolase activity"/>
    <property type="evidence" value="ECO:0007669"/>
    <property type="project" value="UniProtKB-ARBA"/>
</dbReference>
<dbReference type="SUPFAM" id="SSF109604">
    <property type="entry name" value="HD-domain/PDEase-like"/>
    <property type="match status" value="2"/>
</dbReference>
<accession>A0AAU7NX85</accession>
<dbReference type="PANTHER" id="PTHR43155:SF2">
    <property type="entry name" value="CYCLIC DI-GMP PHOSPHODIESTERASE PA4108"/>
    <property type="match status" value="1"/>
</dbReference>
<evidence type="ECO:0000313" key="3">
    <source>
        <dbReference type="EMBL" id="XBS21598.1"/>
    </source>
</evidence>
<name>A0AAU7NX85_9GAMM</name>
<dbReference type="KEGG" id="mech:Q9L42_005600"/>
<dbReference type="Gene3D" id="6.10.340.10">
    <property type="match status" value="1"/>
</dbReference>
<dbReference type="Pfam" id="PF13487">
    <property type="entry name" value="HD_5"/>
    <property type="match status" value="1"/>
</dbReference>
<reference evidence="3 4" key="1">
    <citation type="journal article" date="2024" name="Microbiology">
        <title>Methylomarinum rosea sp. nov., a novel halophilic methanotrophic bacterium from the hypersaline Lake Elton.</title>
        <authorList>
            <person name="Suleimanov R.Z."/>
            <person name="Oshkin I.Y."/>
            <person name="Danilova O.V."/>
            <person name="Suzina N.E."/>
            <person name="Dedysh S.N."/>
        </authorList>
    </citation>
    <scope>NUCLEOTIDE SEQUENCE [LARGE SCALE GENOMIC DNA]</scope>
    <source>
        <strain evidence="3 4">Ch1-1</strain>
    </source>
</reference>